<proteinExistence type="predicted"/>
<protein>
    <submittedName>
        <fullName evidence="2">Uncharacterized protein</fullName>
    </submittedName>
</protein>
<dbReference type="EMBL" id="HBNR01025781">
    <property type="protein sequence ID" value="CAE4577864.1"/>
    <property type="molecule type" value="Transcribed_RNA"/>
</dbReference>
<evidence type="ECO:0000256" key="1">
    <source>
        <dbReference type="SAM" id="MobiDB-lite"/>
    </source>
</evidence>
<gene>
    <name evidence="2" type="ORF">AMON00008_LOCUS17370</name>
</gene>
<feature type="compositionally biased region" description="Pro residues" evidence="1">
    <location>
        <begin position="241"/>
        <end position="250"/>
    </location>
</feature>
<feature type="compositionally biased region" description="Low complexity" evidence="1">
    <location>
        <begin position="283"/>
        <end position="303"/>
    </location>
</feature>
<reference evidence="2" key="1">
    <citation type="submission" date="2021-01" db="EMBL/GenBank/DDBJ databases">
        <authorList>
            <person name="Corre E."/>
            <person name="Pelletier E."/>
            <person name="Niang G."/>
            <person name="Scheremetjew M."/>
            <person name="Finn R."/>
            <person name="Kale V."/>
            <person name="Holt S."/>
            <person name="Cochrane G."/>
            <person name="Meng A."/>
            <person name="Brown T."/>
            <person name="Cohen L."/>
        </authorList>
    </citation>
    <scope>NUCLEOTIDE SEQUENCE</scope>
    <source>
        <strain evidence="2">CCMP3105</strain>
    </source>
</reference>
<organism evidence="2">
    <name type="scientific">Alexandrium monilatum</name>
    <dbReference type="NCBI Taxonomy" id="311494"/>
    <lineage>
        <taxon>Eukaryota</taxon>
        <taxon>Sar</taxon>
        <taxon>Alveolata</taxon>
        <taxon>Dinophyceae</taxon>
        <taxon>Gonyaulacales</taxon>
        <taxon>Pyrocystaceae</taxon>
        <taxon>Alexandrium</taxon>
    </lineage>
</organism>
<feature type="compositionally biased region" description="Low complexity" evidence="1">
    <location>
        <begin position="251"/>
        <end position="271"/>
    </location>
</feature>
<accession>A0A7S4QD68</accession>
<feature type="region of interest" description="Disordered" evidence="1">
    <location>
        <begin position="232"/>
        <end position="343"/>
    </location>
</feature>
<feature type="compositionally biased region" description="Acidic residues" evidence="1">
    <location>
        <begin position="17"/>
        <end position="41"/>
    </location>
</feature>
<name>A0A7S4QD68_9DINO</name>
<sequence>MDSLSAQPIHRSSLAAEEFEEDQSAGGETVDEGGADEDDAPPLELRERYVRPRFDGLLARLAKGDAACRAVLQDLYDRLKVSGRSVVVSSSVRTCTLDFTLAGMAGRYEQRSQADSTSAVWDLGSGGAFEPAPNLAAELVLDGDSLAGCEYFAASSKRGRRWTDEECVTNHFGSDNLKKLGGMGTLLQFLGAVCADCGAPYYAKHLPFGLPEALVRLEVDEEAEATARMLRAHRGDGRPAPAEPASPPAPKSRSTASVSAATPVAPSGGRRPSSRPPPGPGGTSPSAGAAGSMRASLSTTTLAPPSPTAPAGSKGGGRASPSPAKPRGDSSSRRPRGSNRGAA</sequence>
<evidence type="ECO:0000313" key="2">
    <source>
        <dbReference type="EMBL" id="CAE4577864.1"/>
    </source>
</evidence>
<dbReference type="AlphaFoldDB" id="A0A7S4QD68"/>
<feature type="region of interest" description="Disordered" evidence="1">
    <location>
        <begin position="1"/>
        <end position="44"/>
    </location>
</feature>